<evidence type="ECO:0000256" key="7">
    <source>
        <dbReference type="ARBA" id="ARBA00022989"/>
    </source>
</evidence>
<evidence type="ECO:0000256" key="2">
    <source>
        <dbReference type="ARBA" id="ARBA00008537"/>
    </source>
</evidence>
<sequence length="547" mass="57984">MSASASASNDTTAELPASSDAPTSDAALPGASVPGNPAAPAPAPLAGGTLALLTVGLALGTFMEVLDTSIANVAVPTISGSLGVATSEGTWVISSYSVASAIAVPLTGWLARRVGEVRLFTLSVLLFTLASAACGFAQNFESLIAFRLIQGLVSGPMVPLSQTILMRSYPLEKRGLALGLWAMTVIVAPIFGPVMGGWITDNYTWPWIFYINLPIGLFSAACAFVLLRGRETQTTKQRIDGVGLGLLVIGVACLQMVLDLGKDRDWFNSTFIVALAIIAVTSLAFMLVWEMTEKEPVVDLTLFKDRNFALGALIISFGFMAFFGSVVIFPLWLQTVMGYTAGLAGLATAPVGLLALVLSPMIGRNMHRLNLRIIASFAFVVFAFVSLWNSTFTLDAPFNQVILPRLVQGIGVACFFVPMTTITLSSITDERLASASGLSNFLRTLSGAIGTAISTTYWENDAIYHHAVLSESVSAYSANTTSYSDLLASLGLKGQAVTAQLNEIVTQQGYMMATNDFFRISFACFIVLACLVWITKPQKGAAASMGH</sequence>
<dbReference type="CDD" id="cd17503">
    <property type="entry name" value="MFS_LmrB_MDR_like"/>
    <property type="match status" value="1"/>
</dbReference>
<feature type="transmembrane region" description="Helical" evidence="10">
    <location>
        <begin position="144"/>
        <end position="166"/>
    </location>
</feature>
<feature type="transmembrane region" description="Helical" evidence="10">
    <location>
        <begin position="205"/>
        <end position="227"/>
    </location>
</feature>
<dbReference type="GO" id="GO:1990961">
    <property type="term" value="P:xenobiotic detoxification by transmembrane export across the plasma membrane"/>
    <property type="evidence" value="ECO:0007669"/>
    <property type="project" value="UniProtKB-ARBA"/>
</dbReference>
<dbReference type="RefSeq" id="WP_090873610.1">
    <property type="nucleotide sequence ID" value="NZ_FNYE01000053.1"/>
</dbReference>
<dbReference type="PROSITE" id="PS50850">
    <property type="entry name" value="MFS"/>
    <property type="match status" value="1"/>
</dbReference>
<dbReference type="Gene3D" id="1.20.1720.10">
    <property type="entry name" value="Multidrug resistance protein D"/>
    <property type="match status" value="1"/>
</dbReference>
<evidence type="ECO:0000256" key="9">
    <source>
        <dbReference type="SAM" id="MobiDB-lite"/>
    </source>
</evidence>
<feature type="transmembrane region" description="Helical" evidence="10">
    <location>
        <begin position="369"/>
        <end position="388"/>
    </location>
</feature>
<evidence type="ECO:0000256" key="3">
    <source>
        <dbReference type="ARBA" id="ARBA00022448"/>
    </source>
</evidence>
<organism evidence="12 13">
    <name type="scientific">Paraburkholderia diazotrophica</name>
    <dbReference type="NCBI Taxonomy" id="667676"/>
    <lineage>
        <taxon>Bacteria</taxon>
        <taxon>Pseudomonadati</taxon>
        <taxon>Pseudomonadota</taxon>
        <taxon>Betaproteobacteria</taxon>
        <taxon>Burkholderiales</taxon>
        <taxon>Burkholderiaceae</taxon>
        <taxon>Paraburkholderia</taxon>
    </lineage>
</organism>
<name>A0A1H7EDH2_9BURK</name>
<feature type="transmembrane region" description="Helical" evidence="10">
    <location>
        <begin position="339"/>
        <end position="357"/>
    </location>
</feature>
<keyword evidence="8 10" id="KW-0472">Membrane</keyword>
<keyword evidence="13" id="KW-1185">Reference proteome</keyword>
<keyword evidence="6 10" id="KW-0812">Transmembrane</keyword>
<comment type="similarity">
    <text evidence="2">Belongs to the major facilitator superfamily. EmrB family.</text>
</comment>
<comment type="subcellular location">
    <subcellularLocation>
        <location evidence="1">Cell inner membrane</location>
        <topology evidence="1">Multi-pass membrane protein</topology>
    </subcellularLocation>
</comment>
<feature type="transmembrane region" description="Helical" evidence="10">
    <location>
        <begin position="517"/>
        <end position="535"/>
    </location>
</feature>
<dbReference type="InterPro" id="IPR020846">
    <property type="entry name" value="MFS_dom"/>
</dbReference>
<evidence type="ECO:0000313" key="12">
    <source>
        <dbReference type="EMBL" id="SEK11684.1"/>
    </source>
</evidence>
<evidence type="ECO:0000256" key="10">
    <source>
        <dbReference type="SAM" id="Phobius"/>
    </source>
</evidence>
<dbReference type="Pfam" id="PF07690">
    <property type="entry name" value="MFS_1"/>
    <property type="match status" value="1"/>
</dbReference>
<dbReference type="InterPro" id="IPR004638">
    <property type="entry name" value="EmrB-like"/>
</dbReference>
<feature type="domain" description="Major facilitator superfamily (MFS) profile" evidence="11">
    <location>
        <begin position="53"/>
        <end position="540"/>
    </location>
</feature>
<evidence type="ECO:0000256" key="4">
    <source>
        <dbReference type="ARBA" id="ARBA00022475"/>
    </source>
</evidence>
<dbReference type="Gene3D" id="1.20.1250.20">
    <property type="entry name" value="MFS general substrate transporter like domains"/>
    <property type="match status" value="1"/>
</dbReference>
<feature type="transmembrane region" description="Helical" evidence="10">
    <location>
        <begin position="408"/>
        <end position="428"/>
    </location>
</feature>
<dbReference type="PANTHER" id="PTHR42718">
    <property type="entry name" value="MAJOR FACILITATOR SUPERFAMILY MULTIDRUG TRANSPORTER MFSC"/>
    <property type="match status" value="1"/>
</dbReference>
<dbReference type="EMBL" id="FNYE01000053">
    <property type="protein sequence ID" value="SEK11684.1"/>
    <property type="molecule type" value="Genomic_DNA"/>
</dbReference>
<dbReference type="OrthoDB" id="9807274at2"/>
<evidence type="ECO:0000256" key="5">
    <source>
        <dbReference type="ARBA" id="ARBA00022519"/>
    </source>
</evidence>
<evidence type="ECO:0000256" key="6">
    <source>
        <dbReference type="ARBA" id="ARBA00022692"/>
    </source>
</evidence>
<reference evidence="13" key="1">
    <citation type="submission" date="2016-10" db="EMBL/GenBank/DDBJ databases">
        <authorList>
            <person name="Varghese N."/>
            <person name="Submissions S."/>
        </authorList>
    </citation>
    <scope>NUCLEOTIDE SEQUENCE [LARGE SCALE GENOMIC DNA]</scope>
    <source>
        <strain evidence="13">LMG 26031</strain>
    </source>
</reference>
<evidence type="ECO:0000256" key="1">
    <source>
        <dbReference type="ARBA" id="ARBA00004429"/>
    </source>
</evidence>
<feature type="transmembrane region" description="Helical" evidence="10">
    <location>
        <begin position="239"/>
        <end position="258"/>
    </location>
</feature>
<keyword evidence="4" id="KW-1003">Cell membrane</keyword>
<feature type="transmembrane region" description="Helical" evidence="10">
    <location>
        <begin position="310"/>
        <end position="333"/>
    </location>
</feature>
<feature type="transmembrane region" description="Helical" evidence="10">
    <location>
        <begin position="178"/>
        <end position="199"/>
    </location>
</feature>
<dbReference type="PRINTS" id="PR01036">
    <property type="entry name" value="TCRTETB"/>
</dbReference>
<keyword evidence="3" id="KW-0813">Transport</keyword>
<dbReference type="InterPro" id="IPR011701">
    <property type="entry name" value="MFS"/>
</dbReference>
<dbReference type="Proteomes" id="UP000198866">
    <property type="component" value="Unassembled WGS sequence"/>
</dbReference>
<gene>
    <name evidence="12" type="ORF">SAMN05192539_105312</name>
</gene>
<evidence type="ECO:0000256" key="8">
    <source>
        <dbReference type="ARBA" id="ARBA00023136"/>
    </source>
</evidence>
<feature type="transmembrane region" description="Helical" evidence="10">
    <location>
        <begin position="91"/>
        <end position="110"/>
    </location>
</feature>
<dbReference type="STRING" id="667676.SAMN05192539_105312"/>
<dbReference type="GO" id="GO:0005886">
    <property type="term" value="C:plasma membrane"/>
    <property type="evidence" value="ECO:0007669"/>
    <property type="project" value="UniProtKB-SubCell"/>
</dbReference>
<accession>A0A1H7EDH2</accession>
<dbReference type="PANTHER" id="PTHR42718:SF9">
    <property type="entry name" value="MAJOR FACILITATOR SUPERFAMILY MULTIDRUG TRANSPORTER MFSC"/>
    <property type="match status" value="1"/>
</dbReference>
<dbReference type="AlphaFoldDB" id="A0A1H7EDH2"/>
<dbReference type="NCBIfam" id="TIGR00711">
    <property type="entry name" value="efflux_EmrB"/>
    <property type="match status" value="1"/>
</dbReference>
<feature type="transmembrane region" description="Helical" evidence="10">
    <location>
        <begin position="270"/>
        <end position="289"/>
    </location>
</feature>
<protein>
    <submittedName>
        <fullName evidence="12">MFS transporter, DHA2 family, multidrug resistance protein</fullName>
    </submittedName>
</protein>
<evidence type="ECO:0000259" key="11">
    <source>
        <dbReference type="PROSITE" id="PS50850"/>
    </source>
</evidence>
<dbReference type="GO" id="GO:0015721">
    <property type="term" value="P:bile acid and bile salt transport"/>
    <property type="evidence" value="ECO:0007669"/>
    <property type="project" value="UniProtKB-ARBA"/>
</dbReference>
<dbReference type="InterPro" id="IPR036259">
    <property type="entry name" value="MFS_trans_sf"/>
</dbReference>
<dbReference type="FunFam" id="1.20.1720.10:FF:000002">
    <property type="entry name" value="Multidrug resistance protein B"/>
    <property type="match status" value="1"/>
</dbReference>
<dbReference type="GO" id="GO:0022857">
    <property type="term" value="F:transmembrane transporter activity"/>
    <property type="evidence" value="ECO:0007669"/>
    <property type="project" value="InterPro"/>
</dbReference>
<feature type="compositionally biased region" description="Low complexity" evidence="9">
    <location>
        <begin position="15"/>
        <end position="34"/>
    </location>
</feature>
<dbReference type="SUPFAM" id="SSF103473">
    <property type="entry name" value="MFS general substrate transporter"/>
    <property type="match status" value="1"/>
</dbReference>
<keyword evidence="5" id="KW-0997">Cell inner membrane</keyword>
<feature type="transmembrane region" description="Helical" evidence="10">
    <location>
        <begin position="117"/>
        <end position="138"/>
    </location>
</feature>
<evidence type="ECO:0000313" key="13">
    <source>
        <dbReference type="Proteomes" id="UP000198866"/>
    </source>
</evidence>
<feature type="region of interest" description="Disordered" evidence="9">
    <location>
        <begin position="1"/>
        <end position="34"/>
    </location>
</feature>
<proteinExistence type="inferred from homology"/>
<keyword evidence="7 10" id="KW-1133">Transmembrane helix</keyword>